<dbReference type="InterPro" id="IPR050432">
    <property type="entry name" value="FAD-linked_Oxidoreductases_BP"/>
</dbReference>
<dbReference type="GO" id="GO:0071949">
    <property type="term" value="F:FAD binding"/>
    <property type="evidence" value="ECO:0007669"/>
    <property type="project" value="InterPro"/>
</dbReference>
<evidence type="ECO:0000256" key="2">
    <source>
        <dbReference type="ARBA" id="ARBA00023002"/>
    </source>
</evidence>
<gene>
    <name evidence="5" type="ORF">G6O67_005269</name>
</gene>
<dbReference type="PANTHER" id="PTHR13878:SF91">
    <property type="entry name" value="FAD BINDING DOMAIN PROTEIN (AFU_ORTHOLOGUE AFUA_6G12070)-RELATED"/>
    <property type="match status" value="1"/>
</dbReference>
<dbReference type="PANTHER" id="PTHR13878">
    <property type="entry name" value="GULONOLACTONE OXIDASE"/>
    <property type="match status" value="1"/>
</dbReference>
<dbReference type="InterPro" id="IPR012951">
    <property type="entry name" value="BBE"/>
</dbReference>
<evidence type="ECO:0000259" key="4">
    <source>
        <dbReference type="PROSITE" id="PS51387"/>
    </source>
</evidence>
<comment type="similarity">
    <text evidence="1">Belongs to the oxygen-dependent FAD-linked oxidoreductase family.</text>
</comment>
<dbReference type="Proteomes" id="UP000557566">
    <property type="component" value="Unassembled WGS sequence"/>
</dbReference>
<evidence type="ECO:0000256" key="3">
    <source>
        <dbReference type="SAM" id="SignalP"/>
    </source>
</evidence>
<sequence length="601" mass="65270">MRLPDTALLSLLCLSGLAGAATNHTLPNECRAFPGSRDWPSADIWKGLNETLGGRLLAPAPPGAVCHPEASTYDADQCPNVQRNWTSYQWHTENPVSVMRDQFTKYSCLPDPKAPCSGHGYPPYVVDASTAEHVKIGVDFARRHNIRLVVRGTGHDFVGRSIAPGALSIWTHGMDDMTFRPGQFRLGGSGRVLRGSAVTVGAGAQMLDIYKAADKYGQTIVGGAGKSVGITGYVTGGGHSVLAPRFGLAADNVLEIEVVTPAGKLITANEDRHPDLFWAMRGGGGSTFGVITKMTMRTHPTPSITSIRWMAVTDAKSPFLYDLAASAVSKFPQLVRAGISGWNFVTNHITDPIPEPGRNASGPLAGAFGITLMQNSNDSNVAQRVFQPMRDEIQAKWPGKARLLLQTKHYPSFLAWITENYDMSLAGNSLWAVSRLLDERALTSDVKALGNALKAGSKPTGSLMVFLVSGKGAKNARPRGGGNAVNPAWRSAFVHALTVAEYAPFNKSAERDTIDVLDASFQPMRDLTPRSGAYINEALPFEKDWQHSFWGSNYERLVKIKREIDPTDVLWCSPCVGNERWQERHDGRLCRARGARHGGRQ</sequence>
<dbReference type="Pfam" id="PF08031">
    <property type="entry name" value="BBE"/>
    <property type="match status" value="1"/>
</dbReference>
<dbReference type="InterPro" id="IPR016166">
    <property type="entry name" value="FAD-bd_PCMH"/>
</dbReference>
<proteinExistence type="inferred from homology"/>
<keyword evidence="6" id="KW-1185">Reference proteome</keyword>
<dbReference type="SUPFAM" id="SSF56176">
    <property type="entry name" value="FAD-binding/transporter-associated domain-like"/>
    <property type="match status" value="1"/>
</dbReference>
<dbReference type="InterPro" id="IPR006094">
    <property type="entry name" value="Oxid_FAD_bind_N"/>
</dbReference>
<accession>A0A8H4PRC1</accession>
<evidence type="ECO:0000313" key="5">
    <source>
        <dbReference type="EMBL" id="KAF4508951.1"/>
    </source>
</evidence>
<dbReference type="Pfam" id="PF01565">
    <property type="entry name" value="FAD_binding_4"/>
    <property type="match status" value="1"/>
</dbReference>
<evidence type="ECO:0000313" key="6">
    <source>
        <dbReference type="Proteomes" id="UP000557566"/>
    </source>
</evidence>
<feature type="domain" description="FAD-binding PCMH-type" evidence="4">
    <location>
        <begin position="118"/>
        <end position="301"/>
    </location>
</feature>
<dbReference type="EMBL" id="JAAVMX010000005">
    <property type="protein sequence ID" value="KAF4508951.1"/>
    <property type="molecule type" value="Genomic_DNA"/>
</dbReference>
<dbReference type="GO" id="GO:0016491">
    <property type="term" value="F:oxidoreductase activity"/>
    <property type="evidence" value="ECO:0007669"/>
    <property type="project" value="UniProtKB-KW"/>
</dbReference>
<reference evidence="5 6" key="1">
    <citation type="journal article" date="2020" name="Genome Biol. Evol.">
        <title>A new high-quality draft genome assembly of the Chinese cordyceps Ophiocordyceps sinensis.</title>
        <authorList>
            <person name="Shu R."/>
            <person name="Zhang J."/>
            <person name="Meng Q."/>
            <person name="Zhang H."/>
            <person name="Zhou G."/>
            <person name="Li M."/>
            <person name="Wu P."/>
            <person name="Zhao Y."/>
            <person name="Chen C."/>
            <person name="Qin Q."/>
        </authorList>
    </citation>
    <scope>NUCLEOTIDE SEQUENCE [LARGE SCALE GENOMIC DNA]</scope>
    <source>
        <strain evidence="5 6">IOZ07</strain>
    </source>
</reference>
<name>A0A8H4PRC1_9HYPO</name>
<feature type="signal peptide" evidence="3">
    <location>
        <begin position="1"/>
        <end position="20"/>
    </location>
</feature>
<dbReference type="Gene3D" id="3.30.465.10">
    <property type="match status" value="2"/>
</dbReference>
<organism evidence="5 6">
    <name type="scientific">Ophiocordyceps sinensis</name>
    <dbReference type="NCBI Taxonomy" id="72228"/>
    <lineage>
        <taxon>Eukaryota</taxon>
        <taxon>Fungi</taxon>
        <taxon>Dikarya</taxon>
        <taxon>Ascomycota</taxon>
        <taxon>Pezizomycotina</taxon>
        <taxon>Sordariomycetes</taxon>
        <taxon>Hypocreomycetidae</taxon>
        <taxon>Hypocreales</taxon>
        <taxon>Ophiocordycipitaceae</taxon>
        <taxon>Ophiocordyceps</taxon>
    </lineage>
</organism>
<feature type="chain" id="PRO_5034039352" description="FAD-binding PCMH-type domain-containing protein" evidence="3">
    <location>
        <begin position="21"/>
        <end position="601"/>
    </location>
</feature>
<dbReference type="PROSITE" id="PS51387">
    <property type="entry name" value="FAD_PCMH"/>
    <property type="match status" value="1"/>
</dbReference>
<comment type="caution">
    <text evidence="5">The sequence shown here is derived from an EMBL/GenBank/DDBJ whole genome shotgun (WGS) entry which is preliminary data.</text>
</comment>
<protein>
    <recommendedName>
        <fullName evidence="4">FAD-binding PCMH-type domain-containing protein</fullName>
    </recommendedName>
</protein>
<dbReference type="AlphaFoldDB" id="A0A8H4PRC1"/>
<dbReference type="InterPro" id="IPR016169">
    <property type="entry name" value="FAD-bd_PCMH_sub2"/>
</dbReference>
<keyword evidence="2" id="KW-0560">Oxidoreductase</keyword>
<dbReference type="OrthoDB" id="9983560at2759"/>
<evidence type="ECO:0000256" key="1">
    <source>
        <dbReference type="ARBA" id="ARBA00005466"/>
    </source>
</evidence>
<keyword evidence="3" id="KW-0732">Signal</keyword>
<dbReference type="InterPro" id="IPR036318">
    <property type="entry name" value="FAD-bd_PCMH-like_sf"/>
</dbReference>